<protein>
    <recommendedName>
        <fullName evidence="9">Glycosyltransferase RgtA/B/C/D-like domain-containing protein</fullName>
    </recommendedName>
</protein>
<evidence type="ECO:0000313" key="10">
    <source>
        <dbReference type="EMBL" id="KKS97253.1"/>
    </source>
</evidence>
<feature type="transmembrane region" description="Helical" evidence="8">
    <location>
        <begin position="321"/>
        <end position="338"/>
    </location>
</feature>
<gene>
    <name evidence="10" type="ORF">UV74_C0013G0375</name>
</gene>
<evidence type="ECO:0000256" key="2">
    <source>
        <dbReference type="ARBA" id="ARBA00022475"/>
    </source>
</evidence>
<evidence type="ECO:0000256" key="5">
    <source>
        <dbReference type="ARBA" id="ARBA00022692"/>
    </source>
</evidence>
<evidence type="ECO:0000313" key="11">
    <source>
        <dbReference type="Proteomes" id="UP000034090"/>
    </source>
</evidence>
<dbReference type="InterPro" id="IPR038731">
    <property type="entry name" value="RgtA/B/C-like"/>
</dbReference>
<dbReference type="GO" id="GO:0016763">
    <property type="term" value="F:pentosyltransferase activity"/>
    <property type="evidence" value="ECO:0007669"/>
    <property type="project" value="TreeGrafter"/>
</dbReference>
<dbReference type="EMBL" id="LCFQ01000013">
    <property type="protein sequence ID" value="KKS97253.1"/>
    <property type="molecule type" value="Genomic_DNA"/>
</dbReference>
<keyword evidence="5 8" id="KW-0812">Transmembrane</keyword>
<dbReference type="GO" id="GO:0010041">
    <property type="term" value="P:response to iron(III) ion"/>
    <property type="evidence" value="ECO:0007669"/>
    <property type="project" value="TreeGrafter"/>
</dbReference>
<feature type="transmembrane region" description="Helical" evidence="8">
    <location>
        <begin position="397"/>
        <end position="417"/>
    </location>
</feature>
<dbReference type="Pfam" id="PF13231">
    <property type="entry name" value="PMT_2"/>
    <property type="match status" value="1"/>
</dbReference>
<accession>A0A0G1GEG0</accession>
<feature type="transmembrane region" description="Helical" evidence="8">
    <location>
        <begin position="210"/>
        <end position="230"/>
    </location>
</feature>
<keyword evidence="2" id="KW-1003">Cell membrane</keyword>
<dbReference type="Proteomes" id="UP000034090">
    <property type="component" value="Unassembled WGS sequence"/>
</dbReference>
<dbReference type="InterPro" id="IPR050297">
    <property type="entry name" value="LipidA_mod_glycosyltrf_83"/>
</dbReference>
<dbReference type="GO" id="GO:0009103">
    <property type="term" value="P:lipopolysaccharide biosynthetic process"/>
    <property type="evidence" value="ECO:0007669"/>
    <property type="project" value="UniProtKB-ARBA"/>
</dbReference>
<dbReference type="AlphaFoldDB" id="A0A0G1GEG0"/>
<name>A0A0G1GEG0_9BACT</name>
<feature type="transmembrane region" description="Helical" evidence="8">
    <location>
        <begin position="350"/>
        <end position="366"/>
    </location>
</feature>
<keyword evidence="7 8" id="KW-0472">Membrane</keyword>
<feature type="transmembrane region" description="Helical" evidence="8">
    <location>
        <begin position="372"/>
        <end position="390"/>
    </location>
</feature>
<keyword evidence="4" id="KW-0808">Transferase</keyword>
<evidence type="ECO:0000256" key="6">
    <source>
        <dbReference type="ARBA" id="ARBA00022989"/>
    </source>
</evidence>
<dbReference type="GO" id="GO:0005886">
    <property type="term" value="C:plasma membrane"/>
    <property type="evidence" value="ECO:0007669"/>
    <property type="project" value="UniProtKB-SubCell"/>
</dbReference>
<comment type="caution">
    <text evidence="10">The sequence shown here is derived from an EMBL/GenBank/DDBJ whole genome shotgun (WGS) entry which is preliminary data.</text>
</comment>
<feature type="domain" description="Glycosyltransferase RgtA/B/C/D-like" evidence="9">
    <location>
        <begin position="71"/>
        <end position="223"/>
    </location>
</feature>
<reference evidence="10 11" key="1">
    <citation type="journal article" date="2015" name="Nature">
        <title>rRNA introns, odd ribosomes, and small enigmatic genomes across a large radiation of phyla.</title>
        <authorList>
            <person name="Brown C.T."/>
            <person name="Hug L.A."/>
            <person name="Thomas B.C."/>
            <person name="Sharon I."/>
            <person name="Castelle C.J."/>
            <person name="Singh A."/>
            <person name="Wilkins M.J."/>
            <person name="Williams K.H."/>
            <person name="Banfield J.F."/>
        </authorList>
    </citation>
    <scope>NUCLEOTIDE SEQUENCE [LARGE SCALE GENOMIC DNA]</scope>
</reference>
<keyword evidence="6 8" id="KW-1133">Transmembrane helix</keyword>
<proteinExistence type="predicted"/>
<dbReference type="PANTHER" id="PTHR33908">
    <property type="entry name" value="MANNOSYLTRANSFERASE YKCB-RELATED"/>
    <property type="match status" value="1"/>
</dbReference>
<evidence type="ECO:0000256" key="7">
    <source>
        <dbReference type="ARBA" id="ARBA00023136"/>
    </source>
</evidence>
<dbReference type="STRING" id="1618578.UV74_C0013G0375"/>
<organism evidence="10 11">
    <name type="scientific">Candidatus Woesebacteria bacterium GW2011_GWB1_43_14</name>
    <dbReference type="NCBI Taxonomy" id="1618578"/>
    <lineage>
        <taxon>Bacteria</taxon>
        <taxon>Candidatus Woeseibacteriota</taxon>
    </lineage>
</organism>
<evidence type="ECO:0000256" key="4">
    <source>
        <dbReference type="ARBA" id="ARBA00022679"/>
    </source>
</evidence>
<keyword evidence="3" id="KW-0328">Glycosyltransferase</keyword>
<evidence type="ECO:0000256" key="8">
    <source>
        <dbReference type="SAM" id="Phobius"/>
    </source>
</evidence>
<dbReference type="PANTHER" id="PTHR33908:SF3">
    <property type="entry name" value="UNDECAPRENYL PHOSPHATE-ALPHA-4-AMINO-4-DEOXY-L-ARABINOSE ARABINOSYL TRANSFERASE"/>
    <property type="match status" value="1"/>
</dbReference>
<sequence length="564" mass="64881">MKVKYCKLVLILIIFIASFLRLWRLDQVPVSLFGDELDVGYHAYSIFKTGKDYMGNPWPLHFQSLAEWRTPLYLYSTVPTVALFGVSPWGVRLPAAIFGILGVYIFFFLLKELTKNEKLSLIGTAVLAFSPWHIQYSRSAFEVTQLLFFLLLGMLLFFKSFNNGKWLWLSMVSFALMPWVYSTAKLFTPLILVFLFLVWRKKLFGLPKKYLIRGAVALLIFGVPIAYSTIFGGGSQRFGYISVFTNPTTEAEVGTSRQLDARMRGELGEGLHPTFIDRAFHNKFTFWGSNIVNNYFESFSADFLFNVGDPNLRHSINGMGLFYKIEIVAFFVGLIYFFSRNKIDKKIRLLVLYWIIIGVLPASITRDGGHHATRLIVILPPMVILIAYGIHNFNKYVLLSYFFLFIACFIFYQHSFWVHNPWGSERWWHAGFRESVQSIKEIENGYEKIIISTSSEPPWTFFAAWYEYPPDKWQSEFPLDNVVNLEGVGNVSHIDKYYFGSVKGGLYDWGKILDGNTLYLASEKDVNVNLIMEPDRTPGDLKLIKSIPYPSGQPAFYLFSGKSE</sequence>
<feature type="transmembrane region" description="Helical" evidence="8">
    <location>
        <begin position="89"/>
        <end position="110"/>
    </location>
</feature>
<comment type="subcellular location">
    <subcellularLocation>
        <location evidence="1">Cell membrane</location>
        <topology evidence="1">Multi-pass membrane protein</topology>
    </subcellularLocation>
</comment>
<evidence type="ECO:0000259" key="9">
    <source>
        <dbReference type="Pfam" id="PF13231"/>
    </source>
</evidence>
<evidence type="ECO:0000256" key="1">
    <source>
        <dbReference type="ARBA" id="ARBA00004651"/>
    </source>
</evidence>
<feature type="transmembrane region" description="Helical" evidence="8">
    <location>
        <begin position="140"/>
        <end position="158"/>
    </location>
</feature>
<feature type="transmembrane region" description="Helical" evidence="8">
    <location>
        <begin position="178"/>
        <end position="198"/>
    </location>
</feature>
<evidence type="ECO:0000256" key="3">
    <source>
        <dbReference type="ARBA" id="ARBA00022676"/>
    </source>
</evidence>